<sequence>MGGVASSGGFTIQLQQSSVLLEYREGAPTVASTSVTATWRGTPPNPLYIVAAVEGPGIAAPSITVNQADARATITALRMAAGDYSGRIVIRACPDPACSSTVGGTPINLPYTVRVTPPLFSVEGGDNSSGGTAYIDHVLGQPAPTRTLNIAANSGAWTATATQPWIALSRTSGTGGAALVVTLRPELLSITQRLEGSVTVSTGTQGAQTYNIAVLMSRPAVESSPAYVSVSGVAGAPLSLSQQVTLQLGANGTLPIASVTATEWRRSAAGRGWHSASGGNG</sequence>
<dbReference type="Gene3D" id="2.60.40.10">
    <property type="entry name" value="Immunoglobulins"/>
    <property type="match status" value="1"/>
</dbReference>
<protein>
    <recommendedName>
        <fullName evidence="3">BACON domain-containing protein</fullName>
    </recommendedName>
</protein>
<evidence type="ECO:0000313" key="1">
    <source>
        <dbReference type="EMBL" id="MFC4311854.1"/>
    </source>
</evidence>
<gene>
    <name evidence="1" type="ORF">ACFPN2_22425</name>
</gene>
<dbReference type="EMBL" id="JBHSDU010000010">
    <property type="protein sequence ID" value="MFC4311854.1"/>
    <property type="molecule type" value="Genomic_DNA"/>
</dbReference>
<evidence type="ECO:0000313" key="2">
    <source>
        <dbReference type="Proteomes" id="UP001595904"/>
    </source>
</evidence>
<organism evidence="1 2">
    <name type="scientific">Steroidobacter flavus</name>
    <dbReference type="NCBI Taxonomy" id="1842136"/>
    <lineage>
        <taxon>Bacteria</taxon>
        <taxon>Pseudomonadati</taxon>
        <taxon>Pseudomonadota</taxon>
        <taxon>Gammaproteobacteria</taxon>
        <taxon>Steroidobacterales</taxon>
        <taxon>Steroidobacteraceae</taxon>
        <taxon>Steroidobacter</taxon>
    </lineage>
</organism>
<name>A0ABV8SW50_9GAMM</name>
<proteinExistence type="predicted"/>
<comment type="caution">
    <text evidence="1">The sequence shown here is derived from an EMBL/GenBank/DDBJ whole genome shotgun (WGS) entry which is preliminary data.</text>
</comment>
<dbReference type="InterPro" id="IPR013783">
    <property type="entry name" value="Ig-like_fold"/>
</dbReference>
<keyword evidence="2" id="KW-1185">Reference proteome</keyword>
<dbReference type="RefSeq" id="WP_380600752.1">
    <property type="nucleotide sequence ID" value="NZ_JBHSDU010000010.1"/>
</dbReference>
<evidence type="ECO:0008006" key="3">
    <source>
        <dbReference type="Google" id="ProtNLM"/>
    </source>
</evidence>
<dbReference type="Proteomes" id="UP001595904">
    <property type="component" value="Unassembled WGS sequence"/>
</dbReference>
<accession>A0ABV8SW50</accession>
<reference evidence="2" key="1">
    <citation type="journal article" date="2019" name="Int. J. Syst. Evol. Microbiol.">
        <title>The Global Catalogue of Microorganisms (GCM) 10K type strain sequencing project: providing services to taxonomists for standard genome sequencing and annotation.</title>
        <authorList>
            <consortium name="The Broad Institute Genomics Platform"/>
            <consortium name="The Broad Institute Genome Sequencing Center for Infectious Disease"/>
            <person name="Wu L."/>
            <person name="Ma J."/>
        </authorList>
    </citation>
    <scope>NUCLEOTIDE SEQUENCE [LARGE SCALE GENOMIC DNA]</scope>
    <source>
        <strain evidence="2">CGMCC 1.10759</strain>
    </source>
</reference>